<accession>A0ABU6KBM5</accession>
<evidence type="ECO:0008006" key="3">
    <source>
        <dbReference type="Google" id="ProtNLM"/>
    </source>
</evidence>
<proteinExistence type="predicted"/>
<sequence length="98" mass="11588">MQLLISKEAAKWYKSELDIKDTAEHIRFYTRYGFGGHIPGFSLGISMDKPIDIYTSTTIEDITFFVEGKDAWYFEGYDLKINMNRKLQEPEFKYIDKE</sequence>
<organism evidence="1 2">
    <name type="scientific">Virgibacillus tibetensis</name>
    <dbReference type="NCBI Taxonomy" id="3042313"/>
    <lineage>
        <taxon>Bacteria</taxon>
        <taxon>Bacillati</taxon>
        <taxon>Bacillota</taxon>
        <taxon>Bacilli</taxon>
        <taxon>Bacillales</taxon>
        <taxon>Bacillaceae</taxon>
        <taxon>Virgibacillus</taxon>
    </lineage>
</organism>
<dbReference type="InterPro" id="IPR035903">
    <property type="entry name" value="HesB-like_dom_sf"/>
</dbReference>
<name>A0ABU6KBM5_9BACI</name>
<reference evidence="1 2" key="1">
    <citation type="journal article" date="2024" name="Int. J. Syst. Evol. Microbiol.">
        <title>Virgibacillus tibetensis sp. nov., isolated from salt lake on the Tibetan Plateau of China.</title>
        <authorList>
            <person name="Phurbu D."/>
            <person name="Liu Z.-X."/>
            <person name="Wang R."/>
            <person name="Zheng Y.-Y."/>
            <person name="Liu H.-C."/>
            <person name="Zhou Y.-G."/>
            <person name="Yu Y.-J."/>
            <person name="Li A.-H."/>
        </authorList>
    </citation>
    <scope>NUCLEOTIDE SEQUENCE [LARGE SCALE GENOMIC DNA]</scope>
    <source>
        <strain evidence="1 2">C22-A2</strain>
    </source>
</reference>
<dbReference type="EMBL" id="JARZFX010000001">
    <property type="protein sequence ID" value="MEC5422585.1"/>
    <property type="molecule type" value="Genomic_DNA"/>
</dbReference>
<dbReference type="RefSeq" id="WP_327606142.1">
    <property type="nucleotide sequence ID" value="NZ_JARZFX010000001.1"/>
</dbReference>
<keyword evidence="2" id="KW-1185">Reference proteome</keyword>
<evidence type="ECO:0000313" key="2">
    <source>
        <dbReference type="Proteomes" id="UP001335737"/>
    </source>
</evidence>
<evidence type="ECO:0000313" key="1">
    <source>
        <dbReference type="EMBL" id="MEC5422585.1"/>
    </source>
</evidence>
<dbReference type="SUPFAM" id="SSF89360">
    <property type="entry name" value="HesB-like domain"/>
    <property type="match status" value="1"/>
</dbReference>
<comment type="caution">
    <text evidence="1">The sequence shown here is derived from an EMBL/GenBank/DDBJ whole genome shotgun (WGS) entry which is preliminary data.</text>
</comment>
<dbReference type="Proteomes" id="UP001335737">
    <property type="component" value="Unassembled WGS sequence"/>
</dbReference>
<protein>
    <recommendedName>
        <fullName evidence="3">FeS cluster biogenesis domain-containing protein</fullName>
    </recommendedName>
</protein>
<gene>
    <name evidence="1" type="ORF">QGM71_03645</name>
</gene>